<keyword evidence="2" id="KW-0812">Transmembrane</keyword>
<keyword evidence="2" id="KW-1133">Transmembrane helix</keyword>
<sequence>MDYLGGSISPRQEPVSWPKPPVEEQDTDFKRKYPPDPLGDEMVPSARVWRVYHGEAMAHDTAMLDGWSKTVDVLLIFAGLFSAVATAFLIESYKALTPNDSAAYISTALYLLVSTNTGSVSTSSLGLPPPPPISSSVTSLTRWTNGLWFTSLILSLGVALLCILVKQWIGEYVARNAASAAHPLHWARRRQLFFQAMMDWPVAELVSVLPLLLHLALFLFFAGTTGFLWDSDIALSIWVAVLSSGLGVFYVVCTLVPLWIPECPTSTPLVSVIRWNLVRIRRFALRTAVSVHAAVYDWVHALLPARRHVESGVGDLEPGLVYVIDAPHAEPPHPAVSTWHATLSRLATYNAQTSNQSVLQRRLDFREIDLEVDVLRWLIISVSDSDAVAAGLQAIGWLPPGSPLIERLVSDERIADYDWTSAFMRTVNYYQPPETARVVRSMLRIQRPFELPDEVFRNRYFVLFHYLEQVDYPDMQFLSLFYRRYYGYERSAVSLEAPLEVKSLSITTTVMLVVEAVDLDFDDLLAALTWCDFGRLLNDEWDLVIGGICAGAPPGSVISRPRWSLKQMALLDILCQVLPASGSTAPLIQRLITKLFAWITSDNLDAIYHHPHILRYLTSDDCISQPLNERMTQHLVYMFWVIPKYGAPSPFVEELLLRVLGVALYKSPSALDDSAQRHGAANICSGALERYFDAQQDSRPFLSVTLRSILRVVPLPVVKQTLWERLRRYDTFSFGLARTLAIALAAAARHGLDVAHDEDAFLSRLRLQDLLDMWQRFVENSAIPEGMPHDVDEFPIHAVHIVQHCIELRPTWWLDNLRVIHDDPSDSQLKRFVAEIEALLAGLGPCTDCLGVPLGWEEEAEDHSSVCTFNPIL</sequence>
<organism evidence="4 5">
    <name type="scientific">Exidia glandulosa HHB12029</name>
    <dbReference type="NCBI Taxonomy" id="1314781"/>
    <lineage>
        <taxon>Eukaryota</taxon>
        <taxon>Fungi</taxon>
        <taxon>Dikarya</taxon>
        <taxon>Basidiomycota</taxon>
        <taxon>Agaricomycotina</taxon>
        <taxon>Agaricomycetes</taxon>
        <taxon>Auriculariales</taxon>
        <taxon>Exidiaceae</taxon>
        <taxon>Exidia</taxon>
    </lineage>
</organism>
<evidence type="ECO:0000313" key="5">
    <source>
        <dbReference type="Proteomes" id="UP000077266"/>
    </source>
</evidence>
<keyword evidence="5" id="KW-1185">Reference proteome</keyword>
<feature type="region of interest" description="Disordered" evidence="1">
    <location>
        <begin position="1"/>
        <end position="36"/>
    </location>
</feature>
<evidence type="ECO:0000259" key="3">
    <source>
        <dbReference type="Pfam" id="PF20153"/>
    </source>
</evidence>
<dbReference type="STRING" id="1314781.A0A165PKC6"/>
<dbReference type="AlphaFoldDB" id="A0A165PKC6"/>
<dbReference type="OrthoDB" id="3219854at2759"/>
<feature type="transmembrane region" description="Helical" evidence="2">
    <location>
        <begin position="147"/>
        <end position="165"/>
    </location>
</feature>
<dbReference type="Pfam" id="PF20153">
    <property type="entry name" value="DUF6535"/>
    <property type="match status" value="1"/>
</dbReference>
<keyword evidence="2" id="KW-0472">Membrane</keyword>
<protein>
    <recommendedName>
        <fullName evidence="3">DUF6535 domain-containing protein</fullName>
    </recommendedName>
</protein>
<feature type="transmembrane region" description="Helical" evidence="2">
    <location>
        <begin position="73"/>
        <end position="90"/>
    </location>
</feature>
<feature type="transmembrane region" description="Helical" evidence="2">
    <location>
        <begin position="235"/>
        <end position="260"/>
    </location>
</feature>
<feature type="transmembrane region" description="Helical" evidence="2">
    <location>
        <begin position="205"/>
        <end position="229"/>
    </location>
</feature>
<accession>A0A165PKC6</accession>
<feature type="domain" description="DUF6535" evidence="3">
    <location>
        <begin position="49"/>
        <end position="229"/>
    </location>
</feature>
<evidence type="ECO:0000256" key="2">
    <source>
        <dbReference type="SAM" id="Phobius"/>
    </source>
</evidence>
<dbReference type="InParanoid" id="A0A165PKC6"/>
<dbReference type="InterPro" id="IPR045338">
    <property type="entry name" value="DUF6535"/>
</dbReference>
<proteinExistence type="predicted"/>
<gene>
    <name evidence="4" type="ORF">EXIGLDRAFT_484573</name>
</gene>
<evidence type="ECO:0000313" key="4">
    <source>
        <dbReference type="EMBL" id="KZW02298.1"/>
    </source>
</evidence>
<name>A0A165PKC6_EXIGL</name>
<dbReference type="Proteomes" id="UP000077266">
    <property type="component" value="Unassembled WGS sequence"/>
</dbReference>
<dbReference type="EMBL" id="KV425889">
    <property type="protein sequence ID" value="KZW02298.1"/>
    <property type="molecule type" value="Genomic_DNA"/>
</dbReference>
<evidence type="ECO:0000256" key="1">
    <source>
        <dbReference type="SAM" id="MobiDB-lite"/>
    </source>
</evidence>
<reference evidence="4 5" key="1">
    <citation type="journal article" date="2016" name="Mol. Biol. Evol.">
        <title>Comparative Genomics of Early-Diverging Mushroom-Forming Fungi Provides Insights into the Origins of Lignocellulose Decay Capabilities.</title>
        <authorList>
            <person name="Nagy L.G."/>
            <person name="Riley R."/>
            <person name="Tritt A."/>
            <person name="Adam C."/>
            <person name="Daum C."/>
            <person name="Floudas D."/>
            <person name="Sun H."/>
            <person name="Yadav J.S."/>
            <person name="Pangilinan J."/>
            <person name="Larsson K.H."/>
            <person name="Matsuura K."/>
            <person name="Barry K."/>
            <person name="Labutti K."/>
            <person name="Kuo R."/>
            <person name="Ohm R.A."/>
            <person name="Bhattacharya S.S."/>
            <person name="Shirouzu T."/>
            <person name="Yoshinaga Y."/>
            <person name="Martin F.M."/>
            <person name="Grigoriev I.V."/>
            <person name="Hibbett D.S."/>
        </authorList>
    </citation>
    <scope>NUCLEOTIDE SEQUENCE [LARGE SCALE GENOMIC DNA]</scope>
    <source>
        <strain evidence="4 5">HHB12029</strain>
    </source>
</reference>